<dbReference type="Pfam" id="PF07224">
    <property type="entry name" value="Chlorophyllase"/>
    <property type="match status" value="1"/>
</dbReference>
<dbReference type="SUPFAM" id="SSF53474">
    <property type="entry name" value="alpha/beta-Hydrolases"/>
    <property type="match status" value="1"/>
</dbReference>
<dbReference type="PANTHER" id="PTHR10272">
    <property type="entry name" value="PLATELET-ACTIVATING FACTOR ACETYLHYDROLASE"/>
    <property type="match status" value="1"/>
</dbReference>
<dbReference type="AlphaFoldDB" id="B0C873"/>
<keyword evidence="3" id="KW-0443">Lipid metabolism</keyword>
<dbReference type="eggNOG" id="COG4188">
    <property type="taxonomic scope" value="Bacteria"/>
</dbReference>
<dbReference type="ESTHER" id="acam1-b0c873">
    <property type="family name" value="Duf_1400"/>
</dbReference>
<protein>
    <recommendedName>
        <fullName evidence="4">DUF1400 domain-containing protein</fullName>
    </recommendedName>
</protein>
<dbReference type="OrthoDB" id="422423at2"/>
<dbReference type="STRING" id="329726.AM1_3908"/>
<keyword evidence="2" id="KW-0442">Lipid degradation</keyword>
<evidence type="ECO:0000256" key="3">
    <source>
        <dbReference type="ARBA" id="ARBA00023098"/>
    </source>
</evidence>
<evidence type="ECO:0000259" key="4">
    <source>
        <dbReference type="Pfam" id="PF07176"/>
    </source>
</evidence>
<dbReference type="InterPro" id="IPR017395">
    <property type="entry name" value="Chlorophyllase-like"/>
</dbReference>
<dbReference type="InterPro" id="IPR010802">
    <property type="entry name" value="DUF1400"/>
</dbReference>
<dbReference type="HOGENOM" id="CLU_029435_0_0_3"/>
<dbReference type="EMBL" id="CP000828">
    <property type="protein sequence ID" value="ABW28893.1"/>
    <property type="molecule type" value="Genomic_DNA"/>
</dbReference>
<keyword evidence="6" id="KW-1185">Reference proteome</keyword>
<reference evidence="5 6" key="1">
    <citation type="journal article" date="2008" name="Proc. Natl. Acad. Sci. U.S.A.">
        <title>Niche adaptation and genome expansion in the chlorophyll d-producing cyanobacterium Acaryochloris marina.</title>
        <authorList>
            <person name="Swingley W.D."/>
            <person name="Chen M."/>
            <person name="Cheung P.C."/>
            <person name="Conrad A.L."/>
            <person name="Dejesa L.C."/>
            <person name="Hao J."/>
            <person name="Honchak B.M."/>
            <person name="Karbach L.E."/>
            <person name="Kurdoglu A."/>
            <person name="Lahiri S."/>
            <person name="Mastrian S.D."/>
            <person name="Miyashita H."/>
            <person name="Page L."/>
            <person name="Ramakrishna P."/>
            <person name="Satoh S."/>
            <person name="Sattley W.M."/>
            <person name="Shimada Y."/>
            <person name="Taylor H.L."/>
            <person name="Tomo T."/>
            <person name="Tsuchiya T."/>
            <person name="Wang Z.T."/>
            <person name="Raymond J."/>
            <person name="Mimuro M."/>
            <person name="Blankenship R.E."/>
            <person name="Touchman J.W."/>
        </authorList>
    </citation>
    <scope>NUCLEOTIDE SEQUENCE [LARGE SCALE GENOMIC DNA]</scope>
    <source>
        <strain evidence="6">MBIC 11017</strain>
    </source>
</reference>
<accession>B0C873</accession>
<organism evidence="5 6">
    <name type="scientific">Acaryochloris marina (strain MBIC 11017)</name>
    <dbReference type="NCBI Taxonomy" id="329726"/>
    <lineage>
        <taxon>Bacteria</taxon>
        <taxon>Bacillati</taxon>
        <taxon>Cyanobacteriota</taxon>
        <taxon>Cyanophyceae</taxon>
        <taxon>Acaryochloridales</taxon>
        <taxon>Acaryochloridaceae</taxon>
        <taxon>Acaryochloris</taxon>
    </lineage>
</organism>
<sequence length="546" mass="59709">MLKRVAKLGLAVGSAVWLSVHVHPKPARGAERIFASFLSFEQSVSVESLETFAETGRITGDFIPYARYISPEQRPFLQNALQQQLAISPGAVSQFLYSDIGELMVRRIAKVIRPKSNQGGFYALRGALIVAAADPEGLTVLNFLKHYPIQGLKIDLDEGLAIFSQIRGLIRQTNTLIETLEKQTPARPTGNPTGAALTQPGQFSWQQTTLTLSDQSPTRQNLTGQSRQFPIDLYLPQTASPQPKPIVVISHGLNSNRDSYGYLAEHLASYGFVVVMPEHIGSNTNQLQALMLGRVKEVTQPTEFLDRPLDVQFILDELERLSTSDPMLQGQLNLDQVGVIGQSFGGYTALALAGATINFEQLQQDCGSRLKDTINISLILQCQVIKLPQQRYELADPRIKGAIAINPVTSSVLGETLSQIQTPVMFVSGSADKVSPSLLEQATPFTWLTATDKYFVLMKGGTHFSTIDADQPNDSPPEFQGLAGPSPAAAKAYLSALSVAFMKRHITADRTYQIYLSPEFVATLRNGKLQLNLSKTLSTNEILNPG</sequence>
<gene>
    <name evidence="5" type="ordered locus">AM1_3908</name>
</gene>
<dbReference type="RefSeq" id="WP_012164257.1">
    <property type="nucleotide sequence ID" value="NC_009925.1"/>
</dbReference>
<dbReference type="Proteomes" id="UP000000268">
    <property type="component" value="Chromosome"/>
</dbReference>
<feature type="domain" description="DUF1400" evidence="4">
    <location>
        <begin position="30"/>
        <end position="155"/>
    </location>
</feature>
<dbReference type="Gene3D" id="3.40.50.1820">
    <property type="entry name" value="alpha/beta hydrolase"/>
    <property type="match status" value="1"/>
</dbReference>
<evidence type="ECO:0000256" key="1">
    <source>
        <dbReference type="ARBA" id="ARBA00022801"/>
    </source>
</evidence>
<evidence type="ECO:0000313" key="5">
    <source>
        <dbReference type="EMBL" id="ABW28893.1"/>
    </source>
</evidence>
<dbReference type="GO" id="GO:0003847">
    <property type="term" value="F:1-alkyl-2-acetylglycerophosphocholine esterase activity"/>
    <property type="evidence" value="ECO:0007669"/>
    <property type="project" value="TreeGrafter"/>
</dbReference>
<keyword evidence="1" id="KW-0378">Hydrolase</keyword>
<dbReference type="KEGG" id="amr:AM1_3908"/>
<dbReference type="Pfam" id="PF07176">
    <property type="entry name" value="DUF1400"/>
    <property type="match status" value="1"/>
</dbReference>
<name>B0C873_ACAM1</name>
<evidence type="ECO:0000256" key="2">
    <source>
        <dbReference type="ARBA" id="ARBA00022963"/>
    </source>
</evidence>
<dbReference type="InterPro" id="IPR029058">
    <property type="entry name" value="AB_hydrolase_fold"/>
</dbReference>
<evidence type="ECO:0000313" key="6">
    <source>
        <dbReference type="Proteomes" id="UP000000268"/>
    </source>
</evidence>
<proteinExistence type="predicted"/>
<dbReference type="PANTHER" id="PTHR10272:SF13">
    <property type="entry name" value="POLY(ETHYLENE TEREPHTHALATE) HYDROLASE"/>
    <property type="match status" value="1"/>
</dbReference>
<dbReference type="GO" id="GO:0016042">
    <property type="term" value="P:lipid catabolic process"/>
    <property type="evidence" value="ECO:0007669"/>
    <property type="project" value="UniProtKB-KW"/>
</dbReference>